<protein>
    <recommendedName>
        <fullName evidence="2">CCHC-type domain-containing protein</fullName>
    </recommendedName>
</protein>
<dbReference type="GO" id="GO:0003676">
    <property type="term" value="F:nucleic acid binding"/>
    <property type="evidence" value="ECO:0007669"/>
    <property type="project" value="InterPro"/>
</dbReference>
<dbReference type="Proteomes" id="UP000026961">
    <property type="component" value="Chromosome 11"/>
</dbReference>
<dbReference type="EnsemblPlants" id="OGLUM11G17210.1">
    <property type="protein sequence ID" value="OGLUM11G17210.1"/>
    <property type="gene ID" value="OGLUM11G17210"/>
</dbReference>
<sequence length="162" mass="18082">MCVRNQKGHLCCADFSDICPKEVVIILPNLAILVWDVPSNVRREASTAATPTLCYKCGEEGYFARGCTKNTKLLMMLTRQVKGKSPYLRKEGTHLILNPKLGVVGLQTMQMTSHKEVQTQMCGLLHLPLKSNTVTISFPMAVTTLLLSHQKRTQPLTKRKEA</sequence>
<dbReference type="InterPro" id="IPR001878">
    <property type="entry name" value="Znf_CCHC"/>
</dbReference>
<keyword evidence="4" id="KW-1185">Reference proteome</keyword>
<dbReference type="AlphaFoldDB" id="A0A0E0BKH8"/>
<dbReference type="Gene3D" id="4.10.60.10">
    <property type="entry name" value="Zinc finger, CCHC-type"/>
    <property type="match status" value="1"/>
</dbReference>
<dbReference type="SUPFAM" id="SSF57756">
    <property type="entry name" value="Retrovirus zinc finger-like domains"/>
    <property type="match status" value="1"/>
</dbReference>
<dbReference type="STRING" id="40148.A0A0E0BKH8"/>
<reference evidence="3" key="2">
    <citation type="submission" date="2018-05" db="EMBL/GenBank/DDBJ databases">
        <title>OgluRS3 (Oryza glumaepatula Reference Sequence Version 3).</title>
        <authorList>
            <person name="Zhang J."/>
            <person name="Kudrna D."/>
            <person name="Lee S."/>
            <person name="Talag J."/>
            <person name="Welchert J."/>
            <person name="Wing R.A."/>
        </authorList>
    </citation>
    <scope>NUCLEOTIDE SEQUENCE [LARGE SCALE GENOMIC DNA]</scope>
</reference>
<evidence type="ECO:0000313" key="3">
    <source>
        <dbReference type="EnsemblPlants" id="OGLUM11G17210.1"/>
    </source>
</evidence>
<feature type="domain" description="CCHC-type" evidence="2">
    <location>
        <begin position="54"/>
        <end position="69"/>
    </location>
</feature>
<dbReference type="InterPro" id="IPR036875">
    <property type="entry name" value="Znf_CCHC_sf"/>
</dbReference>
<evidence type="ECO:0000313" key="4">
    <source>
        <dbReference type="Proteomes" id="UP000026961"/>
    </source>
</evidence>
<keyword evidence="1" id="KW-0863">Zinc-finger</keyword>
<organism evidence="3">
    <name type="scientific">Oryza glumipatula</name>
    <dbReference type="NCBI Taxonomy" id="40148"/>
    <lineage>
        <taxon>Eukaryota</taxon>
        <taxon>Viridiplantae</taxon>
        <taxon>Streptophyta</taxon>
        <taxon>Embryophyta</taxon>
        <taxon>Tracheophyta</taxon>
        <taxon>Spermatophyta</taxon>
        <taxon>Magnoliopsida</taxon>
        <taxon>Liliopsida</taxon>
        <taxon>Poales</taxon>
        <taxon>Poaceae</taxon>
        <taxon>BOP clade</taxon>
        <taxon>Oryzoideae</taxon>
        <taxon>Oryzeae</taxon>
        <taxon>Oryzinae</taxon>
        <taxon>Oryza</taxon>
    </lineage>
</organism>
<dbReference type="HOGENOM" id="CLU_1638013_0_0_1"/>
<evidence type="ECO:0000256" key="1">
    <source>
        <dbReference type="PROSITE-ProRule" id="PRU00047"/>
    </source>
</evidence>
<proteinExistence type="predicted"/>
<accession>A0A0E0BKH8</accession>
<dbReference type="PROSITE" id="PS50158">
    <property type="entry name" value="ZF_CCHC"/>
    <property type="match status" value="1"/>
</dbReference>
<name>A0A0E0BKH8_9ORYZ</name>
<reference evidence="3" key="1">
    <citation type="submission" date="2015-04" db="UniProtKB">
        <authorList>
            <consortium name="EnsemblPlants"/>
        </authorList>
    </citation>
    <scope>IDENTIFICATION</scope>
</reference>
<dbReference type="Gramene" id="OGLUM11G17210.1">
    <property type="protein sequence ID" value="OGLUM11G17210.1"/>
    <property type="gene ID" value="OGLUM11G17210"/>
</dbReference>
<evidence type="ECO:0000259" key="2">
    <source>
        <dbReference type="PROSITE" id="PS50158"/>
    </source>
</evidence>
<dbReference type="GO" id="GO:0008270">
    <property type="term" value="F:zinc ion binding"/>
    <property type="evidence" value="ECO:0007669"/>
    <property type="project" value="UniProtKB-KW"/>
</dbReference>
<keyword evidence="1" id="KW-0862">Zinc</keyword>
<keyword evidence="1" id="KW-0479">Metal-binding</keyword>